<evidence type="ECO:0000313" key="7">
    <source>
        <dbReference type="EMBL" id="SFE21239.1"/>
    </source>
</evidence>
<dbReference type="Proteomes" id="UP000199474">
    <property type="component" value="Unassembled WGS sequence"/>
</dbReference>
<evidence type="ECO:0000256" key="3">
    <source>
        <dbReference type="ARBA" id="ARBA00022729"/>
    </source>
</evidence>
<reference evidence="8" key="1">
    <citation type="submission" date="2016-10" db="EMBL/GenBank/DDBJ databases">
        <authorList>
            <person name="Varghese N."/>
            <person name="Submissions S."/>
        </authorList>
    </citation>
    <scope>NUCLEOTIDE SEQUENCE [LARGE SCALE GENOMIC DNA]</scope>
    <source>
        <strain evidence="8">DSM 22530</strain>
    </source>
</reference>
<feature type="domain" description="Periplasmic binding protein" evidence="6">
    <location>
        <begin position="46"/>
        <end position="297"/>
    </location>
</feature>
<dbReference type="RefSeq" id="WP_090086351.1">
    <property type="nucleotide sequence ID" value="NZ_FOMR01000010.1"/>
</dbReference>
<evidence type="ECO:0000256" key="1">
    <source>
        <dbReference type="ARBA" id="ARBA00004196"/>
    </source>
</evidence>
<dbReference type="OrthoDB" id="9814427at2"/>
<dbReference type="Pfam" id="PF13407">
    <property type="entry name" value="Peripla_BP_4"/>
    <property type="match status" value="1"/>
</dbReference>
<protein>
    <submittedName>
        <fullName evidence="7">Ribose-binding protein</fullName>
    </submittedName>
</protein>
<dbReference type="CDD" id="cd06323">
    <property type="entry name" value="PBP1_ribose_binding"/>
    <property type="match status" value="1"/>
</dbReference>
<accession>A0A1I1YP91</accession>
<dbReference type="PROSITE" id="PS51257">
    <property type="entry name" value="PROKAR_LIPOPROTEIN"/>
    <property type="match status" value="1"/>
</dbReference>
<dbReference type="SUPFAM" id="SSF53822">
    <property type="entry name" value="Periplasmic binding protein-like I"/>
    <property type="match status" value="1"/>
</dbReference>
<dbReference type="PANTHER" id="PTHR46847:SF1">
    <property type="entry name" value="D-ALLOSE-BINDING PERIPLASMIC PROTEIN-RELATED"/>
    <property type="match status" value="1"/>
</dbReference>
<dbReference type="GO" id="GO:0030246">
    <property type="term" value="F:carbohydrate binding"/>
    <property type="evidence" value="ECO:0007669"/>
    <property type="project" value="UniProtKB-ARBA"/>
</dbReference>
<dbReference type="PANTHER" id="PTHR46847">
    <property type="entry name" value="D-ALLOSE-BINDING PERIPLASMIC PROTEIN-RELATED"/>
    <property type="match status" value="1"/>
</dbReference>
<keyword evidence="8" id="KW-1185">Reference proteome</keyword>
<dbReference type="Gene3D" id="3.40.50.2300">
    <property type="match status" value="2"/>
</dbReference>
<name>A0A1I1YP91_9BACI</name>
<evidence type="ECO:0000313" key="8">
    <source>
        <dbReference type="Proteomes" id="UP000199474"/>
    </source>
</evidence>
<evidence type="ECO:0000256" key="4">
    <source>
        <dbReference type="SAM" id="MobiDB-lite"/>
    </source>
</evidence>
<sequence>MTKWLKRMGILAVLLLVVSACSTESPGSDDGKDSSSEGESDDSVKVGLSISTLNNPFFVTLRDGAESAAEEAGYEIVVTDAQDDASSQLSDIEDLLQQNIDVLLVNPVDSEAVVTAVESANSQDVPVITVDRSADGGEVVTHIASDNVAGGEMAGEYIAEELDESGKMVELQGVPGASATNERGEGFHNVVDEMDDLEVVAQQSANFNRSEGLNVMENILQSTEEVDAVFAHNDEMALGAVEALESNGMLDDVTVVGFDATDDAVAAVEEGTMDATIAQQPVLIGENAIDAVGSVVNDESLDEFIPVELELVTE</sequence>
<comment type="subcellular location">
    <subcellularLocation>
        <location evidence="1">Cell envelope</location>
    </subcellularLocation>
</comment>
<evidence type="ECO:0000259" key="6">
    <source>
        <dbReference type="Pfam" id="PF13407"/>
    </source>
</evidence>
<dbReference type="GO" id="GO:0030313">
    <property type="term" value="C:cell envelope"/>
    <property type="evidence" value="ECO:0007669"/>
    <property type="project" value="UniProtKB-SubCell"/>
</dbReference>
<dbReference type="EMBL" id="FOMR01000010">
    <property type="protein sequence ID" value="SFE21239.1"/>
    <property type="molecule type" value="Genomic_DNA"/>
</dbReference>
<dbReference type="InterPro" id="IPR025997">
    <property type="entry name" value="SBP_2_dom"/>
</dbReference>
<dbReference type="AlphaFoldDB" id="A0A1I1YP91"/>
<organism evidence="7 8">
    <name type="scientific">Lentibacillus persicus</name>
    <dbReference type="NCBI Taxonomy" id="640948"/>
    <lineage>
        <taxon>Bacteria</taxon>
        <taxon>Bacillati</taxon>
        <taxon>Bacillota</taxon>
        <taxon>Bacilli</taxon>
        <taxon>Bacillales</taxon>
        <taxon>Bacillaceae</taxon>
        <taxon>Lentibacillus</taxon>
    </lineage>
</organism>
<feature type="chain" id="PRO_5038860393" evidence="5">
    <location>
        <begin position="23"/>
        <end position="314"/>
    </location>
</feature>
<keyword evidence="3 5" id="KW-0732">Signal</keyword>
<feature type="region of interest" description="Disordered" evidence="4">
    <location>
        <begin position="23"/>
        <end position="43"/>
    </location>
</feature>
<dbReference type="InterPro" id="IPR028082">
    <property type="entry name" value="Peripla_BP_I"/>
</dbReference>
<comment type="similarity">
    <text evidence="2">Belongs to the bacterial solute-binding protein 2 family.</text>
</comment>
<proteinExistence type="inferred from homology"/>
<gene>
    <name evidence="7" type="ORF">SAMN05216238_11032</name>
</gene>
<evidence type="ECO:0000256" key="5">
    <source>
        <dbReference type="SAM" id="SignalP"/>
    </source>
</evidence>
<dbReference type="STRING" id="640948.SAMN05216238_11032"/>
<feature type="signal peptide" evidence="5">
    <location>
        <begin position="1"/>
        <end position="22"/>
    </location>
</feature>
<evidence type="ECO:0000256" key="2">
    <source>
        <dbReference type="ARBA" id="ARBA00007639"/>
    </source>
</evidence>